<dbReference type="AlphaFoldDB" id="X1JF64"/>
<feature type="non-terminal residue" evidence="1">
    <location>
        <position position="1"/>
    </location>
</feature>
<comment type="caution">
    <text evidence="1">The sequence shown here is derived from an EMBL/GenBank/DDBJ whole genome shotgun (WGS) entry which is preliminary data.</text>
</comment>
<accession>X1JF64</accession>
<proteinExistence type="predicted"/>
<organism evidence="1">
    <name type="scientific">marine sediment metagenome</name>
    <dbReference type="NCBI Taxonomy" id="412755"/>
    <lineage>
        <taxon>unclassified sequences</taxon>
        <taxon>metagenomes</taxon>
        <taxon>ecological metagenomes</taxon>
    </lineage>
</organism>
<reference evidence="1" key="1">
    <citation type="journal article" date="2014" name="Front. Microbiol.">
        <title>High frequency of phylogenetically diverse reductive dehalogenase-homologous genes in deep subseafloor sedimentary metagenomes.</title>
        <authorList>
            <person name="Kawai M."/>
            <person name="Futagami T."/>
            <person name="Toyoda A."/>
            <person name="Takaki Y."/>
            <person name="Nishi S."/>
            <person name="Hori S."/>
            <person name="Arai W."/>
            <person name="Tsubouchi T."/>
            <person name="Morono Y."/>
            <person name="Uchiyama I."/>
            <person name="Ito T."/>
            <person name="Fujiyama A."/>
            <person name="Inagaki F."/>
            <person name="Takami H."/>
        </authorList>
    </citation>
    <scope>NUCLEOTIDE SEQUENCE</scope>
    <source>
        <strain evidence="1">Expedition CK06-06</strain>
    </source>
</reference>
<dbReference type="EMBL" id="BARU01045443">
    <property type="protein sequence ID" value="GAH93356.1"/>
    <property type="molecule type" value="Genomic_DNA"/>
</dbReference>
<protein>
    <submittedName>
        <fullName evidence="1">Uncharacterized protein</fullName>
    </submittedName>
</protein>
<gene>
    <name evidence="1" type="ORF">S03H2_68949</name>
</gene>
<name>X1JF64_9ZZZZ</name>
<sequence length="58" mass="6361">GCLIEDCPLHEKVIIKGDGLIERIAGDTVTGEFTSKLEGCLLMGKIKDLCSKNQKKDR</sequence>
<evidence type="ECO:0000313" key="1">
    <source>
        <dbReference type="EMBL" id="GAH93356.1"/>
    </source>
</evidence>